<feature type="region of interest" description="Disordered" evidence="1">
    <location>
        <begin position="25"/>
        <end position="88"/>
    </location>
</feature>
<feature type="compositionally biased region" description="Basic and acidic residues" evidence="1">
    <location>
        <begin position="73"/>
        <end position="88"/>
    </location>
</feature>
<evidence type="ECO:0000313" key="3">
    <source>
        <dbReference type="Proteomes" id="UP000703269"/>
    </source>
</evidence>
<proteinExistence type="predicted"/>
<dbReference type="AlphaFoldDB" id="A0A9P3FZ10"/>
<organism evidence="2 3">
    <name type="scientific">Phanerochaete sordida</name>
    <dbReference type="NCBI Taxonomy" id="48140"/>
    <lineage>
        <taxon>Eukaryota</taxon>
        <taxon>Fungi</taxon>
        <taxon>Dikarya</taxon>
        <taxon>Basidiomycota</taxon>
        <taxon>Agaricomycotina</taxon>
        <taxon>Agaricomycetes</taxon>
        <taxon>Polyporales</taxon>
        <taxon>Phanerochaetaceae</taxon>
        <taxon>Phanerochaete</taxon>
    </lineage>
</organism>
<sequence>MAASYSAPITPVASHLTSSTLRVTDDELAATSASAPERQPSPGDGELVSCSPDSPEEDMQEGDITEELPVTSEHIELRAVEPSRPERRFTFLDPYEQIKSYFSEMTARRVARDPRKRGSADAPPSAQAVGVPKSVEAHPAEQNASKDRVEISEHDAIPNGRYTLKRAPRHSLAALQHSEGAEHTEEKAEAV</sequence>
<feature type="region of interest" description="Disordered" evidence="1">
    <location>
        <begin position="1"/>
        <end position="20"/>
    </location>
</feature>
<feature type="compositionally biased region" description="Basic and acidic residues" evidence="1">
    <location>
        <begin position="107"/>
        <end position="119"/>
    </location>
</feature>
<keyword evidence="3" id="KW-1185">Reference proteome</keyword>
<evidence type="ECO:0000313" key="2">
    <source>
        <dbReference type="EMBL" id="GJE85127.1"/>
    </source>
</evidence>
<feature type="compositionally biased region" description="Acidic residues" evidence="1">
    <location>
        <begin position="54"/>
        <end position="66"/>
    </location>
</feature>
<evidence type="ECO:0000256" key="1">
    <source>
        <dbReference type="SAM" id="MobiDB-lite"/>
    </source>
</evidence>
<gene>
    <name evidence="2" type="ORF">PsYK624_012050</name>
</gene>
<name>A0A9P3FZ10_9APHY</name>
<feature type="compositionally biased region" description="Basic and acidic residues" evidence="1">
    <location>
        <begin position="179"/>
        <end position="191"/>
    </location>
</feature>
<feature type="region of interest" description="Disordered" evidence="1">
    <location>
        <begin position="107"/>
        <end position="191"/>
    </location>
</feature>
<dbReference type="Proteomes" id="UP000703269">
    <property type="component" value="Unassembled WGS sequence"/>
</dbReference>
<feature type="compositionally biased region" description="Basic and acidic residues" evidence="1">
    <location>
        <begin position="135"/>
        <end position="156"/>
    </location>
</feature>
<reference evidence="2 3" key="1">
    <citation type="submission" date="2021-08" db="EMBL/GenBank/DDBJ databases">
        <title>Draft Genome Sequence of Phanerochaete sordida strain YK-624.</title>
        <authorList>
            <person name="Mori T."/>
            <person name="Dohra H."/>
            <person name="Suzuki T."/>
            <person name="Kawagishi H."/>
            <person name="Hirai H."/>
        </authorList>
    </citation>
    <scope>NUCLEOTIDE SEQUENCE [LARGE SCALE GENOMIC DNA]</scope>
    <source>
        <strain evidence="2 3">YK-624</strain>
    </source>
</reference>
<accession>A0A9P3FZ10</accession>
<protein>
    <submittedName>
        <fullName evidence="2">Uncharacterized protein</fullName>
    </submittedName>
</protein>
<dbReference type="EMBL" id="BPQB01000002">
    <property type="protein sequence ID" value="GJE85127.1"/>
    <property type="molecule type" value="Genomic_DNA"/>
</dbReference>
<comment type="caution">
    <text evidence="2">The sequence shown here is derived from an EMBL/GenBank/DDBJ whole genome shotgun (WGS) entry which is preliminary data.</text>
</comment>